<keyword evidence="1" id="KW-0805">Transcription regulation</keyword>
<sequence length="240" mass="25379">MDYAELPLPRELDGLVAAVWTASVPADAPEWTVSEVVPDGNLELIRRHAGRSFWMRDQPPLFAAGLCTRPVGLRLGAGARFTGVKLWPWAWQALGGPCPAGFVNDWIALGEDAPAAVILPPDDDAVIAALVRAFADIAVPPLGRALMAGAGVGQAAQAAGIPLRRLQRHFAGHYGMPPRAYLRLLRLRGALAGMQADDSPLADTAAAQGYADQAHMARDFRTIAGIAPSAARARARGPFV</sequence>
<dbReference type="EMBL" id="JBHTJG010000004">
    <property type="protein sequence ID" value="MFD0946684.1"/>
    <property type="molecule type" value="Genomic_DNA"/>
</dbReference>
<dbReference type="InterPro" id="IPR009057">
    <property type="entry name" value="Homeodomain-like_sf"/>
</dbReference>
<dbReference type="Proteomes" id="UP001596977">
    <property type="component" value="Unassembled WGS sequence"/>
</dbReference>
<dbReference type="InterPro" id="IPR018060">
    <property type="entry name" value="HTH_AraC"/>
</dbReference>
<dbReference type="PANTHER" id="PTHR46796">
    <property type="entry name" value="HTH-TYPE TRANSCRIPTIONAL ACTIVATOR RHAS-RELATED"/>
    <property type="match status" value="1"/>
</dbReference>
<keyword evidence="3" id="KW-0804">Transcription</keyword>
<accession>A0ABW3H5U9</accession>
<dbReference type="SUPFAM" id="SSF46689">
    <property type="entry name" value="Homeodomain-like"/>
    <property type="match status" value="1"/>
</dbReference>
<keyword evidence="2" id="KW-0238">DNA-binding</keyword>
<name>A0ABW3H5U9_9SPHN</name>
<dbReference type="InterPro" id="IPR046532">
    <property type="entry name" value="DUF6597"/>
</dbReference>
<reference evidence="6" key="1">
    <citation type="journal article" date="2019" name="Int. J. Syst. Evol. Microbiol.">
        <title>The Global Catalogue of Microorganisms (GCM) 10K type strain sequencing project: providing services to taxonomists for standard genome sequencing and annotation.</title>
        <authorList>
            <consortium name="The Broad Institute Genomics Platform"/>
            <consortium name="The Broad Institute Genome Sequencing Center for Infectious Disease"/>
            <person name="Wu L."/>
            <person name="Ma J."/>
        </authorList>
    </citation>
    <scope>NUCLEOTIDE SEQUENCE [LARGE SCALE GENOMIC DNA]</scope>
    <source>
        <strain evidence="6">CCUG 62982</strain>
    </source>
</reference>
<gene>
    <name evidence="5" type="ORF">ACFQ1E_10070</name>
</gene>
<proteinExistence type="predicted"/>
<dbReference type="PANTHER" id="PTHR46796:SF15">
    <property type="entry name" value="BLL1074 PROTEIN"/>
    <property type="match status" value="1"/>
</dbReference>
<dbReference type="Pfam" id="PF12833">
    <property type="entry name" value="HTH_18"/>
    <property type="match status" value="1"/>
</dbReference>
<keyword evidence="6" id="KW-1185">Reference proteome</keyword>
<dbReference type="Gene3D" id="1.10.10.60">
    <property type="entry name" value="Homeodomain-like"/>
    <property type="match status" value="1"/>
</dbReference>
<dbReference type="SMART" id="SM00342">
    <property type="entry name" value="HTH_ARAC"/>
    <property type="match status" value="1"/>
</dbReference>
<evidence type="ECO:0000313" key="6">
    <source>
        <dbReference type="Proteomes" id="UP001596977"/>
    </source>
</evidence>
<comment type="caution">
    <text evidence="5">The sequence shown here is derived from an EMBL/GenBank/DDBJ whole genome shotgun (WGS) entry which is preliminary data.</text>
</comment>
<feature type="domain" description="HTH araC/xylS-type" evidence="4">
    <location>
        <begin position="152"/>
        <end position="234"/>
    </location>
</feature>
<dbReference type="Pfam" id="PF20240">
    <property type="entry name" value="DUF6597"/>
    <property type="match status" value="1"/>
</dbReference>
<evidence type="ECO:0000259" key="4">
    <source>
        <dbReference type="PROSITE" id="PS01124"/>
    </source>
</evidence>
<dbReference type="PROSITE" id="PS01124">
    <property type="entry name" value="HTH_ARAC_FAMILY_2"/>
    <property type="match status" value="1"/>
</dbReference>
<evidence type="ECO:0000256" key="2">
    <source>
        <dbReference type="ARBA" id="ARBA00023125"/>
    </source>
</evidence>
<dbReference type="RefSeq" id="WP_264944238.1">
    <property type="nucleotide sequence ID" value="NZ_JAPDRA010000004.1"/>
</dbReference>
<dbReference type="InterPro" id="IPR050204">
    <property type="entry name" value="AraC_XylS_family_regulators"/>
</dbReference>
<protein>
    <submittedName>
        <fullName evidence="5">Helix-turn-helix domain-containing protein</fullName>
    </submittedName>
</protein>
<organism evidence="5 6">
    <name type="scientific">Sphingomonas canadensis</name>
    <dbReference type="NCBI Taxonomy" id="1219257"/>
    <lineage>
        <taxon>Bacteria</taxon>
        <taxon>Pseudomonadati</taxon>
        <taxon>Pseudomonadota</taxon>
        <taxon>Alphaproteobacteria</taxon>
        <taxon>Sphingomonadales</taxon>
        <taxon>Sphingomonadaceae</taxon>
        <taxon>Sphingomonas</taxon>
    </lineage>
</organism>
<evidence type="ECO:0000256" key="3">
    <source>
        <dbReference type="ARBA" id="ARBA00023163"/>
    </source>
</evidence>
<evidence type="ECO:0000313" key="5">
    <source>
        <dbReference type="EMBL" id="MFD0946684.1"/>
    </source>
</evidence>
<evidence type="ECO:0000256" key="1">
    <source>
        <dbReference type="ARBA" id="ARBA00023015"/>
    </source>
</evidence>